<dbReference type="SUPFAM" id="SSF47384">
    <property type="entry name" value="Homodimeric domain of signal transducing histidine kinase"/>
    <property type="match status" value="1"/>
</dbReference>
<dbReference type="InterPro" id="IPR036097">
    <property type="entry name" value="HisK_dim/P_sf"/>
</dbReference>
<evidence type="ECO:0000259" key="8">
    <source>
        <dbReference type="PROSITE" id="PS50110"/>
    </source>
</evidence>
<dbReference type="InterPro" id="IPR001789">
    <property type="entry name" value="Sig_transdc_resp-reg_receiver"/>
</dbReference>
<organism evidence="9 10">
    <name type="scientific">Pseudanabaena cinerea FACHB-1277</name>
    <dbReference type="NCBI Taxonomy" id="2949581"/>
    <lineage>
        <taxon>Bacteria</taxon>
        <taxon>Bacillati</taxon>
        <taxon>Cyanobacteriota</taxon>
        <taxon>Cyanophyceae</taxon>
        <taxon>Pseudanabaenales</taxon>
        <taxon>Pseudanabaenaceae</taxon>
        <taxon>Pseudanabaena</taxon>
        <taxon>Pseudanabaena cinerea</taxon>
    </lineage>
</organism>
<dbReference type="PROSITE" id="PS50109">
    <property type="entry name" value="HIS_KIN"/>
    <property type="match status" value="1"/>
</dbReference>
<dbReference type="AlphaFoldDB" id="A0A926UV50"/>
<keyword evidence="10" id="KW-1185">Reference proteome</keyword>
<comment type="caution">
    <text evidence="9">The sequence shown here is derived from an EMBL/GenBank/DDBJ whole genome shotgun (WGS) entry which is preliminary data.</text>
</comment>
<comment type="catalytic activity">
    <reaction evidence="1">
        <text>ATP + protein L-histidine = ADP + protein N-phospho-L-histidine.</text>
        <dbReference type="EC" id="2.7.13.3"/>
    </reaction>
</comment>
<dbReference type="SMART" id="SM00387">
    <property type="entry name" value="HATPase_c"/>
    <property type="match status" value="1"/>
</dbReference>
<proteinExistence type="predicted"/>
<dbReference type="InterPro" id="IPR011006">
    <property type="entry name" value="CheY-like_superfamily"/>
</dbReference>
<dbReference type="RefSeq" id="WP_190351830.1">
    <property type="nucleotide sequence ID" value="NZ_JACJPY010000052.1"/>
</dbReference>
<evidence type="ECO:0000256" key="5">
    <source>
        <dbReference type="ARBA" id="ARBA00023012"/>
    </source>
</evidence>
<keyword evidence="5" id="KW-0902">Two-component regulatory system</keyword>
<dbReference type="PROSITE" id="PS50110">
    <property type="entry name" value="RESPONSE_REGULATORY"/>
    <property type="match status" value="1"/>
</dbReference>
<dbReference type="CDD" id="cd00075">
    <property type="entry name" value="HATPase"/>
    <property type="match status" value="1"/>
</dbReference>
<dbReference type="Gene3D" id="3.30.565.10">
    <property type="entry name" value="Histidine kinase-like ATPase, C-terminal domain"/>
    <property type="match status" value="1"/>
</dbReference>
<feature type="domain" description="Response regulatory" evidence="8">
    <location>
        <begin position="6"/>
        <end position="122"/>
    </location>
</feature>
<dbReference type="SMART" id="SM00388">
    <property type="entry name" value="HisKA"/>
    <property type="match status" value="1"/>
</dbReference>
<dbReference type="Gene3D" id="3.40.50.2300">
    <property type="match status" value="1"/>
</dbReference>
<keyword evidence="4" id="KW-0418">Kinase</keyword>
<dbReference type="CDD" id="cd00082">
    <property type="entry name" value="HisKA"/>
    <property type="match status" value="1"/>
</dbReference>
<name>A0A926UV50_9CYAN</name>
<dbReference type="SUPFAM" id="SSF52172">
    <property type="entry name" value="CheY-like"/>
    <property type="match status" value="1"/>
</dbReference>
<dbReference type="PANTHER" id="PTHR43547:SF2">
    <property type="entry name" value="HYBRID SIGNAL TRANSDUCTION HISTIDINE KINASE C"/>
    <property type="match status" value="1"/>
</dbReference>
<evidence type="ECO:0000256" key="6">
    <source>
        <dbReference type="PROSITE-ProRule" id="PRU00169"/>
    </source>
</evidence>
<evidence type="ECO:0000256" key="2">
    <source>
        <dbReference type="ARBA" id="ARBA00012438"/>
    </source>
</evidence>
<dbReference type="PRINTS" id="PR00344">
    <property type="entry name" value="BCTRLSENSOR"/>
</dbReference>
<dbReference type="InterPro" id="IPR003661">
    <property type="entry name" value="HisK_dim/P_dom"/>
</dbReference>
<keyword evidence="4" id="KW-0808">Transferase</keyword>
<dbReference type="EC" id="2.7.13.3" evidence="2"/>
<evidence type="ECO:0000259" key="7">
    <source>
        <dbReference type="PROSITE" id="PS50109"/>
    </source>
</evidence>
<dbReference type="InterPro" id="IPR036890">
    <property type="entry name" value="HATPase_C_sf"/>
</dbReference>
<keyword evidence="3 6" id="KW-0597">Phosphoprotein</keyword>
<evidence type="ECO:0000313" key="10">
    <source>
        <dbReference type="Proteomes" id="UP000631421"/>
    </source>
</evidence>
<dbReference type="Pfam" id="PF00512">
    <property type="entry name" value="HisKA"/>
    <property type="match status" value="1"/>
</dbReference>
<evidence type="ECO:0000313" key="9">
    <source>
        <dbReference type="EMBL" id="MBD2151411.1"/>
    </source>
</evidence>
<dbReference type="GO" id="GO:0000155">
    <property type="term" value="F:phosphorelay sensor kinase activity"/>
    <property type="evidence" value="ECO:0007669"/>
    <property type="project" value="InterPro"/>
</dbReference>
<dbReference type="PANTHER" id="PTHR43547">
    <property type="entry name" value="TWO-COMPONENT HISTIDINE KINASE"/>
    <property type="match status" value="1"/>
</dbReference>
<feature type="modified residue" description="4-aspartylphosphate" evidence="6">
    <location>
        <position position="55"/>
    </location>
</feature>
<gene>
    <name evidence="9" type="ORF">H6F44_14965</name>
</gene>
<dbReference type="Proteomes" id="UP000631421">
    <property type="component" value="Unassembled WGS sequence"/>
</dbReference>
<reference evidence="9" key="1">
    <citation type="journal article" date="2015" name="ISME J.">
        <title>Draft Genome Sequence of Streptomyces incarnatus NRRL8089, which Produces the Nucleoside Antibiotic Sinefungin.</title>
        <authorList>
            <person name="Oshima K."/>
            <person name="Hattori M."/>
            <person name="Shimizu H."/>
            <person name="Fukuda K."/>
            <person name="Nemoto M."/>
            <person name="Inagaki K."/>
            <person name="Tamura T."/>
        </authorList>
    </citation>
    <scope>NUCLEOTIDE SEQUENCE</scope>
    <source>
        <strain evidence="9">FACHB-1277</strain>
    </source>
</reference>
<dbReference type="InterPro" id="IPR005467">
    <property type="entry name" value="His_kinase_dom"/>
</dbReference>
<dbReference type="InterPro" id="IPR003594">
    <property type="entry name" value="HATPase_dom"/>
</dbReference>
<reference evidence="9" key="2">
    <citation type="submission" date="2020-08" db="EMBL/GenBank/DDBJ databases">
        <authorList>
            <person name="Chen M."/>
            <person name="Teng W."/>
            <person name="Zhao L."/>
            <person name="Hu C."/>
            <person name="Zhou Y."/>
            <person name="Han B."/>
            <person name="Song L."/>
            <person name="Shu W."/>
        </authorList>
    </citation>
    <scope>NUCLEOTIDE SEQUENCE</scope>
    <source>
        <strain evidence="9">FACHB-1277</strain>
    </source>
</reference>
<dbReference type="Pfam" id="PF00072">
    <property type="entry name" value="Response_reg"/>
    <property type="match status" value="1"/>
</dbReference>
<dbReference type="Gene3D" id="1.10.287.130">
    <property type="match status" value="1"/>
</dbReference>
<dbReference type="EMBL" id="JACJPY010000052">
    <property type="protein sequence ID" value="MBD2151411.1"/>
    <property type="molecule type" value="Genomic_DNA"/>
</dbReference>
<evidence type="ECO:0000256" key="1">
    <source>
        <dbReference type="ARBA" id="ARBA00000085"/>
    </source>
</evidence>
<dbReference type="SUPFAM" id="SSF55874">
    <property type="entry name" value="ATPase domain of HSP90 chaperone/DNA topoisomerase II/histidine kinase"/>
    <property type="match status" value="1"/>
</dbReference>
<dbReference type="SMART" id="SM00448">
    <property type="entry name" value="REC"/>
    <property type="match status" value="1"/>
</dbReference>
<feature type="domain" description="Histidine kinase" evidence="7">
    <location>
        <begin position="144"/>
        <end position="363"/>
    </location>
</feature>
<dbReference type="Pfam" id="PF02518">
    <property type="entry name" value="HATPase_c"/>
    <property type="match status" value="1"/>
</dbReference>
<accession>A0A926UV50</accession>
<protein>
    <recommendedName>
        <fullName evidence="2">histidine kinase</fullName>
        <ecNumber evidence="2">2.7.13.3</ecNumber>
    </recommendedName>
</protein>
<dbReference type="InterPro" id="IPR004358">
    <property type="entry name" value="Sig_transdc_His_kin-like_C"/>
</dbReference>
<evidence type="ECO:0000256" key="4">
    <source>
        <dbReference type="ARBA" id="ARBA00022777"/>
    </source>
</evidence>
<sequence>MLKQPVILVVDDESANFDVIEILLFKEGYELYYRNSGAAAIAAFEEIQPDLILLDVMMPDMDGIEVCQKFKNDPRSQHIPIIIITALSEKEDLARCLDTGADDFISKPINSSELRARVRSMLRIKSQYDFIQQTMNLREEMMQAIVHDLRNPLIGIKLGCDSLKIMEISDRATSRINQISATAEQMRFLVDDILTIGRIESNKLTLNSTRIDVVEIAQLAIASFESLATNRHITIIAELPANPTYISGDPHLMGRVFDNLIDNAIKFSPEPSSITVRIDEFPHNPDRQDLVKIEVIDFGTGISSEQKQIIFERYEVGKIILGVAQIGIGLSFCKMAIEAHGGSISVSNNHPTGSIFTVILEKA</sequence>
<evidence type="ECO:0000256" key="3">
    <source>
        <dbReference type="ARBA" id="ARBA00022553"/>
    </source>
</evidence>